<comment type="similarity">
    <text evidence="3 7">Belongs to the metallo-dependent hydrolases superfamily. Uronate isomerase family.</text>
</comment>
<dbReference type="GO" id="GO:0042840">
    <property type="term" value="P:D-glucuronate catabolic process"/>
    <property type="evidence" value="ECO:0007669"/>
    <property type="project" value="TreeGrafter"/>
</dbReference>
<dbReference type="GO" id="GO:0008880">
    <property type="term" value="F:glucuronate isomerase activity"/>
    <property type="evidence" value="ECO:0007669"/>
    <property type="project" value="UniProtKB-UniRule"/>
</dbReference>
<evidence type="ECO:0000256" key="3">
    <source>
        <dbReference type="ARBA" id="ARBA00008397"/>
    </source>
</evidence>
<accession>A0AAW5K375</accession>
<dbReference type="Proteomes" id="UP001205919">
    <property type="component" value="Unassembled WGS sequence"/>
</dbReference>
<dbReference type="PANTHER" id="PTHR30068">
    <property type="entry name" value="URONATE ISOMERASE"/>
    <property type="match status" value="1"/>
</dbReference>
<dbReference type="EMBL" id="JANFYT010000003">
    <property type="protein sequence ID" value="MCQ4813203.1"/>
    <property type="molecule type" value="Genomic_DNA"/>
</dbReference>
<dbReference type="EC" id="5.3.1.12" evidence="4 7"/>
<dbReference type="GO" id="GO:0019698">
    <property type="term" value="P:D-galacturonate catabolic process"/>
    <property type="evidence" value="ECO:0007669"/>
    <property type="project" value="TreeGrafter"/>
</dbReference>
<gene>
    <name evidence="7 8" type="primary">uxaC</name>
    <name evidence="8" type="ORF">NE630_02045</name>
</gene>
<sequence length="470" mass="52677">MAKKFLDDSFLLSSEPAARLYHEYAEGMPIFDYHSHISVKEIREDKKFSSITEAWLGGDHYKWRLMRAMGVDESLVSNASAPDWERFEKWAEVVPYTVGNPVYQWTHLELRRFFGIDELLSPATARGIYDRCNEFLRSDAGSVRSLIRNSGVKAICSTDDPTDGLCDHAALAKEDWGTKVYPAWRPDKALAAGDAAAWNGWTDRLAKAADMEINGYEAFLEALKKRHDFFHAMGCRLSDYGIEKPYALKWSGAEVKNSFAKLRGGASLAGEELDKFRSALLFALLSMDAEADWTQQLHFGAARNPNAKKFAELGPDTGYDTIGDFSVGPELLKLLDSLESAGMLTRTIIYTLNPKDNEMIASVLGSFMDGATPGKIQFGTAWWFNDNKNGMTRQMEALSNIGLLSQFVGMLTDSRSFLSYPRHEYFRRLLCSFMGDQIENGEMPEDYALIGGIVKNICYGNAVRFFKLGA</sequence>
<dbReference type="AlphaFoldDB" id="A0AAW5K375"/>
<evidence type="ECO:0000256" key="7">
    <source>
        <dbReference type="HAMAP-Rule" id="MF_00675"/>
    </source>
</evidence>
<evidence type="ECO:0000256" key="2">
    <source>
        <dbReference type="ARBA" id="ARBA00004892"/>
    </source>
</evidence>
<comment type="pathway">
    <text evidence="2 7">Carbohydrate metabolism; pentose and glucuronate interconversion.</text>
</comment>
<protein>
    <recommendedName>
        <fullName evidence="5 7">Uronate isomerase</fullName>
        <ecNumber evidence="4 7">5.3.1.12</ecNumber>
    </recommendedName>
    <alternativeName>
        <fullName evidence="7">Glucuronate isomerase</fullName>
    </alternativeName>
    <alternativeName>
        <fullName evidence="7">Uronic isomerase</fullName>
    </alternativeName>
</protein>
<proteinExistence type="inferred from homology"/>
<evidence type="ECO:0000256" key="4">
    <source>
        <dbReference type="ARBA" id="ARBA00012546"/>
    </source>
</evidence>
<comment type="catalytic activity">
    <reaction evidence="7">
        <text>aldehydo-D-galacturonate = keto-D-tagaturonate</text>
        <dbReference type="Rhea" id="RHEA:27702"/>
        <dbReference type="ChEBI" id="CHEBI:12952"/>
        <dbReference type="ChEBI" id="CHEBI:17886"/>
    </reaction>
</comment>
<keyword evidence="9" id="KW-1185">Reference proteome</keyword>
<evidence type="ECO:0000313" key="8">
    <source>
        <dbReference type="EMBL" id="MCQ4813203.1"/>
    </source>
</evidence>
<dbReference type="Pfam" id="PF02614">
    <property type="entry name" value="UxaC"/>
    <property type="match status" value="1"/>
</dbReference>
<evidence type="ECO:0000256" key="1">
    <source>
        <dbReference type="ARBA" id="ARBA00001165"/>
    </source>
</evidence>
<evidence type="ECO:0000256" key="6">
    <source>
        <dbReference type="ARBA" id="ARBA00023235"/>
    </source>
</evidence>
<dbReference type="SUPFAM" id="SSF51556">
    <property type="entry name" value="Metallo-dependent hydrolases"/>
    <property type="match status" value="1"/>
</dbReference>
<comment type="caution">
    <text evidence="8">The sequence shown here is derived from an EMBL/GenBank/DDBJ whole genome shotgun (WGS) entry which is preliminary data.</text>
</comment>
<comment type="catalytic activity">
    <reaction evidence="1 7">
        <text>D-glucuronate = D-fructuronate</text>
        <dbReference type="Rhea" id="RHEA:13049"/>
        <dbReference type="ChEBI" id="CHEBI:58720"/>
        <dbReference type="ChEBI" id="CHEBI:59863"/>
        <dbReference type="EC" id="5.3.1.12"/>
    </reaction>
</comment>
<reference evidence="8 9" key="1">
    <citation type="submission" date="2022-06" db="EMBL/GenBank/DDBJ databases">
        <title>Isolation of gut microbiota from human fecal samples.</title>
        <authorList>
            <person name="Pamer E.G."/>
            <person name="Barat B."/>
            <person name="Waligurski E."/>
            <person name="Medina S."/>
            <person name="Paddock L."/>
            <person name="Mostad J."/>
        </authorList>
    </citation>
    <scope>NUCLEOTIDE SEQUENCE [LARGE SCALE GENOMIC DNA]</scope>
    <source>
        <strain evidence="8 9">DFI.9.90</strain>
    </source>
</reference>
<organism evidence="8 9">
    <name type="scientific">Cloacibacillus evryensis</name>
    <dbReference type="NCBI Taxonomy" id="508460"/>
    <lineage>
        <taxon>Bacteria</taxon>
        <taxon>Thermotogati</taxon>
        <taxon>Synergistota</taxon>
        <taxon>Synergistia</taxon>
        <taxon>Synergistales</taxon>
        <taxon>Synergistaceae</taxon>
        <taxon>Cloacibacillus</taxon>
    </lineage>
</organism>
<dbReference type="Gene3D" id="1.10.2020.10">
    <property type="entry name" value="uronate isomerase, domain 2, chain A"/>
    <property type="match status" value="1"/>
</dbReference>
<name>A0AAW5K375_9BACT</name>
<evidence type="ECO:0000256" key="5">
    <source>
        <dbReference type="ARBA" id="ARBA00020555"/>
    </source>
</evidence>
<dbReference type="InterPro" id="IPR032466">
    <property type="entry name" value="Metal_Hydrolase"/>
</dbReference>
<keyword evidence="6 7" id="KW-0413">Isomerase</keyword>
<dbReference type="InterPro" id="IPR003766">
    <property type="entry name" value="Uronate_isomerase"/>
</dbReference>
<dbReference type="RefSeq" id="WP_008708883.1">
    <property type="nucleotide sequence ID" value="NZ_CABKQM010000002.1"/>
</dbReference>
<evidence type="ECO:0000313" key="9">
    <source>
        <dbReference type="Proteomes" id="UP001205919"/>
    </source>
</evidence>
<dbReference type="NCBIfam" id="NF002794">
    <property type="entry name" value="PRK02925.1"/>
    <property type="match status" value="1"/>
</dbReference>
<dbReference type="PANTHER" id="PTHR30068:SF4">
    <property type="entry name" value="URONATE ISOMERASE"/>
    <property type="match status" value="1"/>
</dbReference>
<dbReference type="HAMAP" id="MF_00675">
    <property type="entry name" value="UxaC"/>
    <property type="match status" value="1"/>
</dbReference>
<dbReference type="Gene3D" id="3.20.20.140">
    <property type="entry name" value="Metal-dependent hydrolases"/>
    <property type="match status" value="1"/>
</dbReference>